<dbReference type="Pfam" id="PF08281">
    <property type="entry name" value="Sigma70_r4_2"/>
    <property type="match status" value="1"/>
</dbReference>
<dbReference type="Pfam" id="PF04542">
    <property type="entry name" value="Sigma70_r2"/>
    <property type="match status" value="1"/>
</dbReference>
<reference evidence="9" key="1">
    <citation type="submission" date="2021-03" db="EMBL/GenBank/DDBJ databases">
        <title>Roseibium sp. CAU 1637 isolated from Incheon.</title>
        <authorList>
            <person name="Kim W."/>
        </authorList>
    </citation>
    <scope>NUCLEOTIDE SEQUENCE</scope>
    <source>
        <strain evidence="9">CAU 1637</strain>
    </source>
</reference>
<feature type="domain" description="RNA polymerase sigma factor 70 region 4 type 2" evidence="8">
    <location>
        <begin position="161"/>
        <end position="212"/>
    </location>
</feature>
<feature type="region of interest" description="Disordered" evidence="6">
    <location>
        <begin position="1"/>
        <end position="24"/>
    </location>
</feature>
<evidence type="ECO:0000313" key="9">
    <source>
        <dbReference type="EMBL" id="MBO0345522.1"/>
    </source>
</evidence>
<dbReference type="RefSeq" id="WP_206940254.1">
    <property type="nucleotide sequence ID" value="NZ_JAFLNF010000004.1"/>
</dbReference>
<gene>
    <name evidence="9" type="ORF">J0X15_09845</name>
</gene>
<evidence type="ECO:0000256" key="2">
    <source>
        <dbReference type="ARBA" id="ARBA00023015"/>
    </source>
</evidence>
<dbReference type="InterPro" id="IPR036388">
    <property type="entry name" value="WH-like_DNA-bd_sf"/>
</dbReference>
<protein>
    <submittedName>
        <fullName evidence="9">RNA polymerase sigma factor</fullName>
    </submittedName>
</protein>
<proteinExistence type="inferred from homology"/>
<dbReference type="Proteomes" id="UP000664779">
    <property type="component" value="Unassembled WGS sequence"/>
</dbReference>
<evidence type="ECO:0000256" key="6">
    <source>
        <dbReference type="SAM" id="MobiDB-lite"/>
    </source>
</evidence>
<dbReference type="PANTHER" id="PTHR43133">
    <property type="entry name" value="RNA POLYMERASE ECF-TYPE SIGMA FACTO"/>
    <property type="match status" value="1"/>
</dbReference>
<dbReference type="InterPro" id="IPR013249">
    <property type="entry name" value="RNA_pol_sigma70_r4_t2"/>
</dbReference>
<dbReference type="InterPro" id="IPR013325">
    <property type="entry name" value="RNA_pol_sigma_r2"/>
</dbReference>
<dbReference type="NCBIfam" id="TIGR02985">
    <property type="entry name" value="Sig70_bacteroi1"/>
    <property type="match status" value="1"/>
</dbReference>
<dbReference type="InterPro" id="IPR013324">
    <property type="entry name" value="RNA_pol_sigma_r3/r4-like"/>
</dbReference>
<dbReference type="Gene3D" id="1.10.1740.10">
    <property type="match status" value="1"/>
</dbReference>
<dbReference type="SUPFAM" id="SSF88659">
    <property type="entry name" value="Sigma3 and sigma4 domains of RNA polymerase sigma factors"/>
    <property type="match status" value="1"/>
</dbReference>
<dbReference type="InterPro" id="IPR014327">
    <property type="entry name" value="RNA_pol_sigma70_bacteroid"/>
</dbReference>
<dbReference type="PANTHER" id="PTHR43133:SF8">
    <property type="entry name" value="RNA POLYMERASE SIGMA FACTOR HI_1459-RELATED"/>
    <property type="match status" value="1"/>
</dbReference>
<organism evidence="9 10">
    <name type="scientific">Roseibium limicola</name>
    <dbReference type="NCBI Taxonomy" id="2816037"/>
    <lineage>
        <taxon>Bacteria</taxon>
        <taxon>Pseudomonadati</taxon>
        <taxon>Pseudomonadota</taxon>
        <taxon>Alphaproteobacteria</taxon>
        <taxon>Hyphomicrobiales</taxon>
        <taxon>Stappiaceae</taxon>
        <taxon>Roseibium</taxon>
    </lineage>
</organism>
<sequence length="230" mass="26173">MGIANPSTAQAQAAHPEDASATLPVDRQAANVAIQRLSAAEWRSMNDDDLLTRIKSDDETAFRELVERHVDRGYAVAYRILHNATDAEDVVQDAFLQLWTKREKWETGRAKFSTWLYRVVTNRCIDQLRRPRVEVMDDLPELEDDSCDQMDILERQEASDLLAKAIQELPEQQRVALVLSYTEGLSNSEVADIMETSVSAVEALLKRARQKLRHLLRNHGGEILAMFTNR</sequence>
<dbReference type="SUPFAM" id="SSF88946">
    <property type="entry name" value="Sigma2 domain of RNA polymerase sigma factors"/>
    <property type="match status" value="1"/>
</dbReference>
<feature type="compositionally biased region" description="Polar residues" evidence="6">
    <location>
        <begin position="1"/>
        <end position="11"/>
    </location>
</feature>
<dbReference type="Gene3D" id="1.10.10.10">
    <property type="entry name" value="Winged helix-like DNA-binding domain superfamily/Winged helix DNA-binding domain"/>
    <property type="match status" value="1"/>
</dbReference>
<feature type="domain" description="RNA polymerase sigma-70 region 2" evidence="7">
    <location>
        <begin position="65"/>
        <end position="130"/>
    </location>
</feature>
<evidence type="ECO:0000313" key="10">
    <source>
        <dbReference type="Proteomes" id="UP000664779"/>
    </source>
</evidence>
<dbReference type="CDD" id="cd06171">
    <property type="entry name" value="Sigma70_r4"/>
    <property type="match status" value="1"/>
</dbReference>
<dbReference type="GO" id="GO:0006352">
    <property type="term" value="P:DNA-templated transcription initiation"/>
    <property type="evidence" value="ECO:0007669"/>
    <property type="project" value="InterPro"/>
</dbReference>
<keyword evidence="10" id="KW-1185">Reference proteome</keyword>
<dbReference type="GO" id="GO:0003677">
    <property type="term" value="F:DNA binding"/>
    <property type="evidence" value="ECO:0007669"/>
    <property type="project" value="UniProtKB-KW"/>
</dbReference>
<keyword evidence="5" id="KW-0804">Transcription</keyword>
<comment type="similarity">
    <text evidence="1">Belongs to the sigma-70 factor family. ECF subfamily.</text>
</comment>
<evidence type="ECO:0000256" key="3">
    <source>
        <dbReference type="ARBA" id="ARBA00023082"/>
    </source>
</evidence>
<dbReference type="NCBIfam" id="NF004113">
    <property type="entry name" value="PRK05602.1"/>
    <property type="match status" value="1"/>
</dbReference>
<keyword evidence="3" id="KW-0731">Sigma factor</keyword>
<dbReference type="InterPro" id="IPR014284">
    <property type="entry name" value="RNA_pol_sigma-70_dom"/>
</dbReference>
<dbReference type="NCBIfam" id="TIGR02937">
    <property type="entry name" value="sigma70-ECF"/>
    <property type="match status" value="1"/>
</dbReference>
<comment type="caution">
    <text evidence="9">The sequence shown here is derived from an EMBL/GenBank/DDBJ whole genome shotgun (WGS) entry which is preliminary data.</text>
</comment>
<dbReference type="InterPro" id="IPR007627">
    <property type="entry name" value="RNA_pol_sigma70_r2"/>
</dbReference>
<dbReference type="EMBL" id="JAFLNF010000004">
    <property type="protein sequence ID" value="MBO0345522.1"/>
    <property type="molecule type" value="Genomic_DNA"/>
</dbReference>
<accession>A0A939EN78</accession>
<evidence type="ECO:0000259" key="8">
    <source>
        <dbReference type="Pfam" id="PF08281"/>
    </source>
</evidence>
<dbReference type="AlphaFoldDB" id="A0A939EN78"/>
<evidence type="ECO:0000256" key="4">
    <source>
        <dbReference type="ARBA" id="ARBA00023125"/>
    </source>
</evidence>
<evidence type="ECO:0000256" key="5">
    <source>
        <dbReference type="ARBA" id="ARBA00023163"/>
    </source>
</evidence>
<dbReference type="GO" id="GO:0016987">
    <property type="term" value="F:sigma factor activity"/>
    <property type="evidence" value="ECO:0007669"/>
    <property type="project" value="UniProtKB-KW"/>
</dbReference>
<keyword evidence="2" id="KW-0805">Transcription regulation</keyword>
<dbReference type="InterPro" id="IPR039425">
    <property type="entry name" value="RNA_pol_sigma-70-like"/>
</dbReference>
<name>A0A939EN78_9HYPH</name>
<evidence type="ECO:0000256" key="1">
    <source>
        <dbReference type="ARBA" id="ARBA00010641"/>
    </source>
</evidence>
<keyword evidence="4" id="KW-0238">DNA-binding</keyword>
<evidence type="ECO:0000259" key="7">
    <source>
        <dbReference type="Pfam" id="PF04542"/>
    </source>
</evidence>